<reference evidence="3" key="1">
    <citation type="journal article" date="2019" name="Mol. Biol. Evol.">
        <title>Blast fungal genomes show frequent chromosomal changes, gene gains and losses, and effector gene turnover.</title>
        <authorList>
            <person name="Gomez Luciano L.B."/>
            <person name="Jason Tsai I."/>
            <person name="Chuma I."/>
            <person name="Tosa Y."/>
            <person name="Chen Y.H."/>
            <person name="Li J.Y."/>
            <person name="Li M.Y."/>
            <person name="Jade Lu M.Y."/>
            <person name="Nakayashiki H."/>
            <person name="Li W.H."/>
        </authorList>
    </citation>
    <scope>NUCLEOTIDE SEQUENCE</scope>
    <source>
        <strain evidence="3">NI907</strain>
    </source>
</reference>
<accession>A0A6P8B0P3</accession>
<dbReference type="RefSeq" id="XP_030980743.1">
    <property type="nucleotide sequence ID" value="XM_031127449.1"/>
</dbReference>
<proteinExistence type="predicted"/>
<protein>
    <submittedName>
        <fullName evidence="3">Uncharacterized protein</fullName>
    </submittedName>
</protein>
<dbReference type="PROSITE" id="PS51257">
    <property type="entry name" value="PROKAR_LIPOPROTEIN"/>
    <property type="match status" value="1"/>
</dbReference>
<dbReference type="AlphaFoldDB" id="A0A6P8B0P3"/>
<keyword evidence="2" id="KW-1185">Reference proteome</keyword>
<organism evidence="2 3">
    <name type="scientific">Pyricularia grisea</name>
    <name type="common">Crabgrass-specific blast fungus</name>
    <name type="synonym">Magnaporthe grisea</name>
    <dbReference type="NCBI Taxonomy" id="148305"/>
    <lineage>
        <taxon>Eukaryota</taxon>
        <taxon>Fungi</taxon>
        <taxon>Dikarya</taxon>
        <taxon>Ascomycota</taxon>
        <taxon>Pezizomycotina</taxon>
        <taxon>Sordariomycetes</taxon>
        <taxon>Sordariomycetidae</taxon>
        <taxon>Magnaporthales</taxon>
        <taxon>Pyriculariaceae</taxon>
        <taxon>Pyricularia</taxon>
    </lineage>
</organism>
<dbReference type="Proteomes" id="UP000515153">
    <property type="component" value="Unplaced"/>
</dbReference>
<evidence type="ECO:0000313" key="3">
    <source>
        <dbReference type="RefSeq" id="XP_030980743.1"/>
    </source>
</evidence>
<name>A0A6P8B0P3_PYRGI</name>
<dbReference type="GeneID" id="41962358"/>
<feature type="transmembrane region" description="Helical" evidence="1">
    <location>
        <begin position="20"/>
        <end position="38"/>
    </location>
</feature>
<keyword evidence="1" id="KW-0472">Membrane</keyword>
<keyword evidence="1" id="KW-1133">Transmembrane helix</keyword>
<dbReference type="KEGG" id="pgri:PgNI_07437"/>
<reference evidence="3" key="3">
    <citation type="submission" date="2025-08" db="UniProtKB">
        <authorList>
            <consortium name="RefSeq"/>
        </authorList>
    </citation>
    <scope>IDENTIFICATION</scope>
    <source>
        <strain evidence="3">NI907</strain>
    </source>
</reference>
<gene>
    <name evidence="3" type="ORF">PgNI_07437</name>
</gene>
<sequence length="123" mass="13622">MVRAALAATVDPFSIMELQGLPAVYISTVFLMASCIEMKDARGYSSRLHIKSNLGLILSGTVSAHRVSRYMDLPINLSLRRRKTSKFPGEVLSSRDWDLMPASLICDSSLAKLVKMRNDHPPS</sequence>
<reference evidence="3" key="2">
    <citation type="submission" date="2019-10" db="EMBL/GenBank/DDBJ databases">
        <authorList>
            <consortium name="NCBI Genome Project"/>
        </authorList>
    </citation>
    <scope>NUCLEOTIDE SEQUENCE</scope>
    <source>
        <strain evidence="3">NI907</strain>
    </source>
</reference>
<keyword evidence="1" id="KW-0812">Transmembrane</keyword>
<evidence type="ECO:0000256" key="1">
    <source>
        <dbReference type="SAM" id="Phobius"/>
    </source>
</evidence>
<evidence type="ECO:0000313" key="2">
    <source>
        <dbReference type="Proteomes" id="UP000515153"/>
    </source>
</evidence>